<organism evidence="1 2">
    <name type="scientific">Pseudoalteromonas xiamenensis</name>
    <dbReference type="NCBI Taxonomy" id="882626"/>
    <lineage>
        <taxon>Bacteria</taxon>
        <taxon>Pseudomonadati</taxon>
        <taxon>Pseudomonadota</taxon>
        <taxon>Gammaproteobacteria</taxon>
        <taxon>Alteromonadales</taxon>
        <taxon>Pseudoalteromonadaceae</taxon>
        <taxon>Pseudoalteromonas</taxon>
    </lineage>
</organism>
<proteinExistence type="predicted"/>
<dbReference type="AlphaFoldDB" id="A0A975DFF9"/>
<reference evidence="1" key="1">
    <citation type="submission" date="2021-03" db="EMBL/GenBank/DDBJ databases">
        <title>Complete Genome of Pseudoalteromonas xiamenensis STKMTI.2, a new potential marine bacterium producing anti-Vibrio compounds.</title>
        <authorList>
            <person name="Handayani D.P."/>
            <person name="Isnansetyo A."/>
            <person name="Istiqomah I."/>
            <person name="Jumina J."/>
        </authorList>
    </citation>
    <scope>NUCLEOTIDE SEQUENCE</scope>
    <source>
        <strain evidence="1">STKMTI.2</strain>
    </source>
</reference>
<accession>A0A975DFF9</accession>
<evidence type="ECO:0000313" key="1">
    <source>
        <dbReference type="EMBL" id="QTH70310.1"/>
    </source>
</evidence>
<dbReference type="RefSeq" id="WP_208841906.1">
    <property type="nucleotide sequence ID" value="NZ_CP072133.1"/>
</dbReference>
<keyword evidence="2" id="KW-1185">Reference proteome</keyword>
<dbReference type="KEGG" id="pxi:J5O05_09750"/>
<dbReference type="Proteomes" id="UP000664904">
    <property type="component" value="Chromosome"/>
</dbReference>
<dbReference type="EMBL" id="CP072133">
    <property type="protein sequence ID" value="QTH70310.1"/>
    <property type="molecule type" value="Genomic_DNA"/>
</dbReference>
<sequence length="211" mass="24796">MEFKELLPVIGVAIGWSLSEISSYLRGRGESLKSLGKAISNLYFLNMEMVQIKLAIEKHKNMSSDIKEWERYRQRAFKEYVSKDPEFPVRLNASIDYISEQYPIEGFKLRELVNKYEFMKNKSLEPFLENEKLYVTMLSGYEAGFMGYQYILERSIKSLAKRHSIIEWLKLEFHLRRMKKSNDPKDLVFGSQIVGRKSKKKSNKNIKEDAA</sequence>
<evidence type="ECO:0000313" key="2">
    <source>
        <dbReference type="Proteomes" id="UP000664904"/>
    </source>
</evidence>
<name>A0A975DFF9_9GAMM</name>
<protein>
    <submittedName>
        <fullName evidence="1">Uncharacterized protein</fullName>
    </submittedName>
</protein>
<gene>
    <name evidence="1" type="ORF">J5O05_09750</name>
</gene>